<dbReference type="EMBL" id="JBHRSQ010000004">
    <property type="protein sequence ID" value="MFC2990599.1"/>
    <property type="molecule type" value="Genomic_DNA"/>
</dbReference>
<protein>
    <submittedName>
        <fullName evidence="2">Uncharacterized protein</fullName>
    </submittedName>
</protein>
<organism evidence="2 3">
    <name type="scientific">Halomonas tibetensis</name>
    <dbReference type="NCBI Taxonomy" id="2259590"/>
    <lineage>
        <taxon>Bacteria</taxon>
        <taxon>Pseudomonadati</taxon>
        <taxon>Pseudomonadota</taxon>
        <taxon>Gammaproteobacteria</taxon>
        <taxon>Oceanospirillales</taxon>
        <taxon>Halomonadaceae</taxon>
        <taxon>Halomonas</taxon>
    </lineage>
</organism>
<feature type="signal peptide" evidence="1">
    <location>
        <begin position="1"/>
        <end position="21"/>
    </location>
</feature>
<sequence>MKPTACALPMLCLIPALTALASPPPQHWSAEFSESAPGSFLPANADLKLTFSSPLTTDQRTQLHLELDDIDISDMVQWRNDDLLYRPVRKLDTGEHHLRLMYYGQDGTVREIGYWHFEVRHSSSLKSVSLEGNTELTVNQRLAEHNMGGPEAFNASGFSQWYSELETDHLRFEGQADLEYVNRASQGTTGRRLDMTRMTILAETDSTSVTAGDQSMGESSLVMDGYQQRGMAGDIRLDRMQSDLKLFSMKGTRALGLRDGIGLEDADNRITGGRWQSRWEPGESTEIQFSATYLSGRVSGTNASSWPANPANSVHDGYAWNAVMDGFFMDRSLRMRLEHANSHYDFDGRDFGFEAVSDSAWSGLVTLDPKPSEADTPVYWRLGAEAQQVGAFYRSIAHRTLPNDLYMRRLFVSGEHDKWFWDTSYTLEENNLDRNASYPTTETKRWQAQLGFSDYEEPEPGSLLAHLGQPSYTLSLNRTRRQHLSTPSSYFPEDLTTEGVQVSASFQKPRWNWSVEAGIDRLTDHTGWQPDTHLQHLGWQLGLELSDRYYITAGIQDTRTRYRAGGESIDQQLYSLGATADLIPDRLSARIDLSLDHYNAQDDPFFAQREVNRYASGQLNWTIREPDTNRSGLALTLSYSGNRLQDRLWGNNPLNEEQIWLEVQTTLPTTYPSARP</sequence>
<reference evidence="3" key="1">
    <citation type="journal article" date="2019" name="Int. J. Syst. Evol. Microbiol.">
        <title>The Global Catalogue of Microorganisms (GCM) 10K type strain sequencing project: providing services to taxonomists for standard genome sequencing and annotation.</title>
        <authorList>
            <consortium name="The Broad Institute Genomics Platform"/>
            <consortium name="The Broad Institute Genome Sequencing Center for Infectious Disease"/>
            <person name="Wu L."/>
            <person name="Ma J."/>
        </authorList>
    </citation>
    <scope>NUCLEOTIDE SEQUENCE [LARGE SCALE GENOMIC DNA]</scope>
    <source>
        <strain evidence="3">KCTC 52660</strain>
    </source>
</reference>
<keyword evidence="3" id="KW-1185">Reference proteome</keyword>
<dbReference type="RefSeq" id="WP_379753266.1">
    <property type="nucleotide sequence ID" value="NZ_JBHRSQ010000004.1"/>
</dbReference>
<gene>
    <name evidence="2" type="ORF">ACFODV_00950</name>
</gene>
<accession>A0ABV7B0K2</accession>
<name>A0ABV7B0K2_9GAMM</name>
<proteinExistence type="predicted"/>
<keyword evidence="1" id="KW-0732">Signal</keyword>
<feature type="chain" id="PRO_5046084192" evidence="1">
    <location>
        <begin position="22"/>
        <end position="676"/>
    </location>
</feature>
<dbReference type="Proteomes" id="UP001595386">
    <property type="component" value="Unassembled WGS sequence"/>
</dbReference>
<evidence type="ECO:0000313" key="3">
    <source>
        <dbReference type="Proteomes" id="UP001595386"/>
    </source>
</evidence>
<comment type="caution">
    <text evidence="2">The sequence shown here is derived from an EMBL/GenBank/DDBJ whole genome shotgun (WGS) entry which is preliminary data.</text>
</comment>
<evidence type="ECO:0000256" key="1">
    <source>
        <dbReference type="SAM" id="SignalP"/>
    </source>
</evidence>
<evidence type="ECO:0000313" key="2">
    <source>
        <dbReference type="EMBL" id="MFC2990599.1"/>
    </source>
</evidence>